<accession>A0ABP0CBG2</accession>
<name>A0ABP0CBG2_9PEZI</name>
<gene>
    <name evidence="2" type="ORF">SEUCBS140593_007220</name>
</gene>
<comment type="caution">
    <text evidence="2">The sequence shown here is derived from an EMBL/GenBank/DDBJ whole genome shotgun (WGS) entry which is preliminary data.</text>
</comment>
<organism evidence="2 3">
    <name type="scientific">Sporothrix eucalyptigena</name>
    <dbReference type="NCBI Taxonomy" id="1812306"/>
    <lineage>
        <taxon>Eukaryota</taxon>
        <taxon>Fungi</taxon>
        <taxon>Dikarya</taxon>
        <taxon>Ascomycota</taxon>
        <taxon>Pezizomycotina</taxon>
        <taxon>Sordariomycetes</taxon>
        <taxon>Sordariomycetidae</taxon>
        <taxon>Ophiostomatales</taxon>
        <taxon>Ophiostomataceae</taxon>
        <taxon>Sporothrix</taxon>
    </lineage>
</organism>
<evidence type="ECO:0000313" key="3">
    <source>
        <dbReference type="Proteomes" id="UP001642482"/>
    </source>
</evidence>
<keyword evidence="1" id="KW-0732">Signal</keyword>
<evidence type="ECO:0000256" key="1">
    <source>
        <dbReference type="SAM" id="SignalP"/>
    </source>
</evidence>
<sequence>MLTRLALLAIAAEATFLVSPDHNGRLNFKIPTHVLASSTSEGAEAAPILGCTTSSFSTPSWFVHNLTFDTSDSSVMFSVVNRATNYTADLGCANATVTSSTPDNLYAHCDILTNDDVKTTNATADKSLLALVRVSNGTSANVLLSQTWSCNDRNLSQPIKFSAAGNNTVGLKCPGGSNTECAAVDSPLLIRGNLASPVAIHPAYAEGPIGHAKAGCSAAATAPPSWSLQSVYYLNQTGDNGATAISSQTLMLQVINHAIGYQAGCTGFLSDDLSSKPVSFTCSGQGYDFIGKDRYRIQTQALFEPATFRFTVNQTWYCDDVDAGKPISIQASGSVVMPLNCTSLATGTADKPGNKTTCLSTSDIVVKADKPGVVTQLPPYSITDPLPTPDGCTVSSIVNPTWTLSSFEIDSGVGNQTAAGNLTDITAVGFDLQFTTGTNEFTYPVSVYPGKAVDGKPPGWFQCKFGPDEEPLAPYNCSYTYDAATKQLSLAADWICSDLDKEHPIQFSGTTTTTVTKPLSCSTASGQTQCLSAEADTWTAPIGNVTWRAADKGVLAP</sequence>
<dbReference type="Proteomes" id="UP001642482">
    <property type="component" value="Unassembled WGS sequence"/>
</dbReference>
<reference evidence="2 3" key="1">
    <citation type="submission" date="2024-01" db="EMBL/GenBank/DDBJ databases">
        <authorList>
            <person name="Allen C."/>
            <person name="Tagirdzhanova G."/>
        </authorList>
    </citation>
    <scope>NUCLEOTIDE SEQUENCE [LARGE SCALE GENOMIC DNA]</scope>
</reference>
<feature type="signal peptide" evidence="1">
    <location>
        <begin position="1"/>
        <end position="20"/>
    </location>
</feature>
<protein>
    <recommendedName>
        <fullName evidence="4">Ig-like domain-containing protein</fullName>
    </recommendedName>
</protein>
<feature type="chain" id="PRO_5045392306" description="Ig-like domain-containing protein" evidence="1">
    <location>
        <begin position="21"/>
        <end position="557"/>
    </location>
</feature>
<proteinExistence type="predicted"/>
<keyword evidence="3" id="KW-1185">Reference proteome</keyword>
<evidence type="ECO:0008006" key="4">
    <source>
        <dbReference type="Google" id="ProtNLM"/>
    </source>
</evidence>
<dbReference type="EMBL" id="CAWUHD010000085">
    <property type="protein sequence ID" value="CAK7229359.1"/>
    <property type="molecule type" value="Genomic_DNA"/>
</dbReference>
<evidence type="ECO:0000313" key="2">
    <source>
        <dbReference type="EMBL" id="CAK7229359.1"/>
    </source>
</evidence>